<feature type="transmembrane region" description="Helical" evidence="8">
    <location>
        <begin position="99"/>
        <end position="119"/>
    </location>
</feature>
<evidence type="ECO:0000256" key="1">
    <source>
        <dbReference type="ARBA" id="ARBA00004141"/>
    </source>
</evidence>
<proteinExistence type="inferred from homology"/>
<dbReference type="PANTHER" id="PTHR19353:SF88">
    <property type="entry name" value="DELTA(5) FATTY ACID DESATURASE FAT-4"/>
    <property type="match status" value="1"/>
</dbReference>
<dbReference type="GO" id="GO:0016020">
    <property type="term" value="C:membrane"/>
    <property type="evidence" value="ECO:0007669"/>
    <property type="project" value="UniProtKB-SubCell"/>
</dbReference>
<comment type="caution">
    <text evidence="10">The sequence shown here is derived from an EMBL/GenBank/DDBJ whole genome shotgun (WGS) entry which is preliminary data.</text>
</comment>
<name>A0A433P7Z4_9FUNG</name>
<evidence type="ECO:0000313" key="10">
    <source>
        <dbReference type="EMBL" id="RUS13656.1"/>
    </source>
</evidence>
<dbReference type="Pfam" id="PF00487">
    <property type="entry name" value="FA_desaturase"/>
    <property type="match status" value="1"/>
</dbReference>
<evidence type="ECO:0000256" key="7">
    <source>
        <dbReference type="ARBA" id="ARBA00023136"/>
    </source>
</evidence>
<dbReference type="PANTHER" id="PTHR19353">
    <property type="entry name" value="FATTY ACID DESATURASE 2"/>
    <property type="match status" value="1"/>
</dbReference>
<evidence type="ECO:0000313" key="11">
    <source>
        <dbReference type="Proteomes" id="UP000274822"/>
    </source>
</evidence>
<sequence>MWSEYSSADFYEDFAPDTDPLGKFLAKFVHTHQSWYYYPVLSLSRLSWAQQSLLFSFSKGSLNKSTFVTVTERVVLLIHWIWYSYITFAFISNSFVNQFLFFVVSQAACGYFLAIVFVLNHSGMPIITEEKAMEMDFFTVQVVTGRDVYPNILTSWFMGALNFQIEHHVRIAYCSCMAGEGLGEGGGGMFCVDFGAHATYKLVIAIHPQCFPTLPRHNLPKVQPLVQSLCKKHNVSYHMTSAYQGTKEVWKTLTTVEQVSQKLSKKEL</sequence>
<evidence type="ECO:0000256" key="2">
    <source>
        <dbReference type="ARBA" id="ARBA00009295"/>
    </source>
</evidence>
<evidence type="ECO:0000256" key="4">
    <source>
        <dbReference type="ARBA" id="ARBA00022989"/>
    </source>
</evidence>
<dbReference type="AlphaFoldDB" id="A0A433P7Z4"/>
<keyword evidence="11" id="KW-1185">Reference proteome</keyword>
<feature type="transmembrane region" description="Helical" evidence="8">
    <location>
        <begin position="74"/>
        <end position="93"/>
    </location>
</feature>
<dbReference type="GO" id="GO:0016717">
    <property type="term" value="F:oxidoreductase activity, acting on paired donors, with oxidation of a pair of donors resulting in the reduction of molecular oxygen to two molecules of water"/>
    <property type="evidence" value="ECO:0007669"/>
    <property type="project" value="TreeGrafter"/>
</dbReference>
<feature type="domain" description="Fatty acid desaturase" evidence="9">
    <location>
        <begin position="15"/>
        <end position="170"/>
    </location>
</feature>
<keyword evidence="7 8" id="KW-0472">Membrane</keyword>
<comment type="subcellular location">
    <subcellularLocation>
        <location evidence="1">Membrane</location>
        <topology evidence="1">Multi-pass membrane protein</topology>
    </subcellularLocation>
</comment>
<keyword evidence="4 8" id="KW-1133">Transmembrane helix</keyword>
<organism evidence="10 11">
    <name type="scientific">Jimgerdemannia flammicorona</name>
    <dbReference type="NCBI Taxonomy" id="994334"/>
    <lineage>
        <taxon>Eukaryota</taxon>
        <taxon>Fungi</taxon>
        <taxon>Fungi incertae sedis</taxon>
        <taxon>Mucoromycota</taxon>
        <taxon>Mucoromycotina</taxon>
        <taxon>Endogonomycetes</taxon>
        <taxon>Endogonales</taxon>
        <taxon>Endogonaceae</taxon>
        <taxon>Jimgerdemannia</taxon>
    </lineage>
</organism>
<evidence type="ECO:0000256" key="8">
    <source>
        <dbReference type="SAM" id="Phobius"/>
    </source>
</evidence>
<accession>A0A433P7Z4</accession>
<comment type="similarity">
    <text evidence="2">Belongs to the fatty acid desaturase type 1 family.</text>
</comment>
<keyword evidence="6" id="KW-0443">Lipid metabolism</keyword>
<keyword evidence="3 8" id="KW-0812">Transmembrane</keyword>
<dbReference type="InterPro" id="IPR005804">
    <property type="entry name" value="FA_desaturase_dom"/>
</dbReference>
<evidence type="ECO:0000259" key="9">
    <source>
        <dbReference type="Pfam" id="PF00487"/>
    </source>
</evidence>
<evidence type="ECO:0000256" key="6">
    <source>
        <dbReference type="ARBA" id="ARBA00023098"/>
    </source>
</evidence>
<protein>
    <recommendedName>
        <fullName evidence="9">Fatty acid desaturase domain-containing protein</fullName>
    </recommendedName>
</protein>
<dbReference type="Proteomes" id="UP000274822">
    <property type="component" value="Unassembled WGS sequence"/>
</dbReference>
<evidence type="ECO:0000256" key="3">
    <source>
        <dbReference type="ARBA" id="ARBA00022692"/>
    </source>
</evidence>
<keyword evidence="5" id="KW-0560">Oxidoreductase</keyword>
<dbReference type="InterPro" id="IPR012171">
    <property type="entry name" value="Fatty_acid_desaturase"/>
</dbReference>
<reference evidence="10 11" key="1">
    <citation type="journal article" date="2018" name="New Phytol.">
        <title>Phylogenomics of Endogonaceae and evolution of mycorrhizas within Mucoromycota.</title>
        <authorList>
            <person name="Chang Y."/>
            <person name="Desiro A."/>
            <person name="Na H."/>
            <person name="Sandor L."/>
            <person name="Lipzen A."/>
            <person name="Clum A."/>
            <person name="Barry K."/>
            <person name="Grigoriev I.V."/>
            <person name="Martin F.M."/>
            <person name="Stajich J.E."/>
            <person name="Smith M.E."/>
            <person name="Bonito G."/>
            <person name="Spatafora J.W."/>
        </authorList>
    </citation>
    <scope>NUCLEOTIDE SEQUENCE [LARGE SCALE GENOMIC DNA]</scope>
    <source>
        <strain evidence="10 11">AD002</strain>
    </source>
</reference>
<dbReference type="GO" id="GO:0006629">
    <property type="term" value="P:lipid metabolic process"/>
    <property type="evidence" value="ECO:0007669"/>
    <property type="project" value="UniProtKB-KW"/>
</dbReference>
<gene>
    <name evidence="10" type="ORF">BC938DRAFT_477737</name>
</gene>
<evidence type="ECO:0000256" key="5">
    <source>
        <dbReference type="ARBA" id="ARBA00023002"/>
    </source>
</evidence>
<dbReference type="EMBL" id="RBNJ01029184">
    <property type="protein sequence ID" value="RUS13656.1"/>
    <property type="molecule type" value="Genomic_DNA"/>
</dbReference>